<comment type="subunit">
    <text evidence="2">The complex is composed of two ATP-binding proteins (ThiQ), two transmembrane proteins (ThiP) and a solute-binding protein (ThiB).</text>
</comment>
<keyword evidence="6" id="KW-0997">Cell inner membrane</keyword>
<comment type="caution">
    <text evidence="13">The sequence shown here is derived from an EMBL/GenBank/DDBJ whole genome shotgun (WGS) entry which is preliminary data.</text>
</comment>
<comment type="similarity">
    <text evidence="11">Belongs to the binding-protein-dependent transport system permease family.</text>
</comment>
<feature type="transmembrane region" description="Helical" evidence="11">
    <location>
        <begin position="510"/>
        <end position="528"/>
    </location>
</feature>
<dbReference type="EMBL" id="MZMT01000035">
    <property type="protein sequence ID" value="PIO44110.1"/>
    <property type="molecule type" value="Genomic_DNA"/>
</dbReference>
<evidence type="ECO:0000313" key="13">
    <source>
        <dbReference type="EMBL" id="PIO44110.1"/>
    </source>
</evidence>
<dbReference type="InterPro" id="IPR000515">
    <property type="entry name" value="MetI-like"/>
</dbReference>
<feature type="transmembrane region" description="Helical" evidence="11">
    <location>
        <begin position="90"/>
        <end position="114"/>
    </location>
</feature>
<dbReference type="GO" id="GO:0022857">
    <property type="term" value="F:transmembrane transporter activity"/>
    <property type="evidence" value="ECO:0007669"/>
    <property type="project" value="InterPro"/>
</dbReference>
<keyword evidence="9 11" id="KW-1133">Transmembrane helix</keyword>
<keyword evidence="5" id="KW-1003">Cell membrane</keyword>
<feature type="transmembrane region" description="Helical" evidence="11">
    <location>
        <begin position="238"/>
        <end position="259"/>
    </location>
</feature>
<evidence type="ECO:0000259" key="12">
    <source>
        <dbReference type="PROSITE" id="PS50928"/>
    </source>
</evidence>
<feature type="transmembrane region" description="Helical" evidence="11">
    <location>
        <begin position="134"/>
        <end position="157"/>
    </location>
</feature>
<dbReference type="PANTHER" id="PTHR30183">
    <property type="entry name" value="MOLYBDENUM TRANSPORT SYSTEM PERMEASE PROTEIN MODB"/>
    <property type="match status" value="1"/>
</dbReference>
<sequence>MISARSPKPLAGALALAFLAVLAGGALLSLAMEALRGSTEGFAAFDSYLWRIARFTLLQAILSMLLSVAFAIPLARALHAHPDFPGRAMILRLFALPLALPALVAVLGITSIYGRNGLLAAAFRGLGLDVIPNIYGLTGILIAHVFFNLPLAARLILSSLDSIPEDYWKLSSQLGMRGWARFRLIEWPVILRNLSGISGLIFMLCITSFTIVLTLGGGPRATTLEVAIYQSLHFDFDIARAVSLTLVQLCLTIAVLLLLSRTGRPAEEGFSLHTATRRFHQPSRRAKLVNGVLIVLGLLFVGLPMAGTVVSGLAADLSRLLSESLVWRAIVTSLVLGAGAAAISLVVSLALVMAREYLSSKRHYAPPGLFERSLDLGASLIMVVPPIVIGAGWFILSRHFVDPFSLAPIMVVSVNAAMAIPFAFRILRPSWDTAASRHNRLCTQLGITGWNRFRLIDWPGLKRPLGVAFAFAMALSLGDLGTIALFGNDFIQTLPFLLLQRMGSYRTDDAAGLALILGLLCLVLMIIADRGANTMAKKEVGNDA</sequence>
<accession>A0A2N9VX92</accession>
<keyword evidence="10 11" id="KW-0472">Membrane</keyword>
<feature type="domain" description="ABC transmembrane type-1" evidence="12">
    <location>
        <begin position="53"/>
        <end position="257"/>
    </location>
</feature>
<dbReference type="RefSeq" id="WP_099997672.1">
    <property type="nucleotide sequence ID" value="NZ_CP017940.1"/>
</dbReference>
<dbReference type="CDD" id="cd06261">
    <property type="entry name" value="TM_PBP2"/>
    <property type="match status" value="2"/>
</dbReference>
<evidence type="ECO:0000256" key="11">
    <source>
        <dbReference type="RuleBase" id="RU363032"/>
    </source>
</evidence>
<feature type="transmembrane region" description="Helical" evidence="11">
    <location>
        <begin position="55"/>
        <end position="78"/>
    </location>
</feature>
<dbReference type="PANTHER" id="PTHR30183:SF9">
    <property type="entry name" value="THIAMINE TRANSPORT SYSTEM PERMEASE PROTEIN THIP"/>
    <property type="match status" value="1"/>
</dbReference>
<evidence type="ECO:0000256" key="2">
    <source>
        <dbReference type="ARBA" id="ARBA00011650"/>
    </source>
</evidence>
<evidence type="ECO:0000256" key="9">
    <source>
        <dbReference type="ARBA" id="ARBA00022989"/>
    </source>
</evidence>
<reference evidence="14" key="1">
    <citation type="journal article" date="2017" name="Int J Environ Stud">
        <title>Does the Miocene-Pliocene relict legume Oxytropis triphylla form nitrogen-fixing nodules with a combination of bacterial strains?</title>
        <authorList>
            <person name="Safronova V."/>
            <person name="Belimov A."/>
            <person name="Sazanova A."/>
            <person name="Kuznetsova I."/>
            <person name="Popova J."/>
            <person name="Andronov E."/>
            <person name="Verkhozina A."/>
            <person name="Tikhonovich I."/>
        </authorList>
    </citation>
    <scope>NUCLEOTIDE SEQUENCE [LARGE SCALE GENOMIC DNA]</scope>
    <source>
        <strain evidence="14">Tri-38</strain>
    </source>
</reference>
<evidence type="ECO:0000256" key="8">
    <source>
        <dbReference type="ARBA" id="ARBA00022737"/>
    </source>
</evidence>
<name>A0A2N9VX92_9HYPH</name>
<keyword evidence="8" id="KW-0677">Repeat</keyword>
<evidence type="ECO:0000256" key="1">
    <source>
        <dbReference type="ARBA" id="ARBA00004429"/>
    </source>
</evidence>
<proteinExistence type="inferred from homology"/>
<dbReference type="GO" id="GO:0005886">
    <property type="term" value="C:plasma membrane"/>
    <property type="evidence" value="ECO:0007669"/>
    <property type="project" value="UniProtKB-SubCell"/>
</dbReference>
<feature type="transmembrane region" description="Helical" evidence="11">
    <location>
        <begin position="407"/>
        <end position="427"/>
    </location>
</feature>
<dbReference type="OrthoDB" id="7066776at2"/>
<keyword evidence="14" id="KW-1185">Reference proteome</keyword>
<dbReference type="Gene3D" id="1.10.3720.10">
    <property type="entry name" value="MetI-like"/>
    <property type="match status" value="2"/>
</dbReference>
<dbReference type="NCBIfam" id="TIGR01253">
    <property type="entry name" value="thiP"/>
    <property type="match status" value="1"/>
</dbReference>
<feature type="transmembrane region" description="Helical" evidence="11">
    <location>
        <begin position="200"/>
        <end position="218"/>
    </location>
</feature>
<dbReference type="KEGG" id="pht:BLM14_00825"/>
<feature type="transmembrane region" description="Helical" evidence="11">
    <location>
        <begin position="326"/>
        <end position="353"/>
    </location>
</feature>
<protein>
    <recommendedName>
        <fullName evidence="3">Thiamine transport system permease protein ThiP</fullName>
    </recommendedName>
</protein>
<evidence type="ECO:0000256" key="7">
    <source>
        <dbReference type="ARBA" id="ARBA00022692"/>
    </source>
</evidence>
<dbReference type="AlphaFoldDB" id="A0A2N9VX92"/>
<keyword evidence="4 11" id="KW-0813">Transport</keyword>
<dbReference type="Pfam" id="PF00528">
    <property type="entry name" value="BPD_transp_1"/>
    <property type="match status" value="2"/>
</dbReference>
<feature type="transmembrane region" description="Helical" evidence="11">
    <location>
        <begin position="288"/>
        <end position="314"/>
    </location>
</feature>
<dbReference type="InterPro" id="IPR035906">
    <property type="entry name" value="MetI-like_sf"/>
</dbReference>
<evidence type="ECO:0000256" key="10">
    <source>
        <dbReference type="ARBA" id="ARBA00023136"/>
    </source>
</evidence>
<feature type="transmembrane region" description="Helical" evidence="11">
    <location>
        <begin position="465"/>
        <end position="487"/>
    </location>
</feature>
<evidence type="ECO:0000256" key="4">
    <source>
        <dbReference type="ARBA" id="ARBA00022448"/>
    </source>
</evidence>
<feature type="transmembrane region" description="Helical" evidence="11">
    <location>
        <begin position="374"/>
        <end position="395"/>
    </location>
</feature>
<comment type="subcellular location">
    <subcellularLocation>
        <location evidence="1">Cell inner membrane</location>
        <topology evidence="1">Multi-pass membrane protein</topology>
    </subcellularLocation>
    <subcellularLocation>
        <location evidence="11">Cell membrane</location>
        <topology evidence="11">Multi-pass membrane protein</topology>
    </subcellularLocation>
</comment>
<evidence type="ECO:0000256" key="5">
    <source>
        <dbReference type="ARBA" id="ARBA00022475"/>
    </source>
</evidence>
<dbReference type="SUPFAM" id="SSF161098">
    <property type="entry name" value="MetI-like"/>
    <property type="match status" value="2"/>
</dbReference>
<gene>
    <name evidence="13" type="ORF">B5P45_16300</name>
</gene>
<dbReference type="GO" id="GO:0015888">
    <property type="term" value="P:thiamine transport"/>
    <property type="evidence" value="ECO:0007669"/>
    <property type="project" value="InterPro"/>
</dbReference>
<keyword evidence="7 11" id="KW-0812">Transmembrane</keyword>
<evidence type="ECO:0000313" key="14">
    <source>
        <dbReference type="Proteomes" id="UP000232163"/>
    </source>
</evidence>
<organism evidence="13 14">
    <name type="scientific">Phyllobacterium zundukense</name>
    <dbReference type="NCBI Taxonomy" id="1867719"/>
    <lineage>
        <taxon>Bacteria</taxon>
        <taxon>Pseudomonadati</taxon>
        <taxon>Pseudomonadota</taxon>
        <taxon>Alphaproteobacteria</taxon>
        <taxon>Hyphomicrobiales</taxon>
        <taxon>Phyllobacteriaceae</taxon>
        <taxon>Phyllobacterium</taxon>
    </lineage>
</organism>
<dbReference type="Proteomes" id="UP000232163">
    <property type="component" value="Unassembled WGS sequence"/>
</dbReference>
<feature type="domain" description="ABC transmembrane type-1" evidence="12">
    <location>
        <begin position="330"/>
        <end position="528"/>
    </location>
</feature>
<dbReference type="InterPro" id="IPR005947">
    <property type="entry name" value="ThiP_ABC_transpt"/>
</dbReference>
<evidence type="ECO:0000256" key="6">
    <source>
        <dbReference type="ARBA" id="ARBA00022519"/>
    </source>
</evidence>
<dbReference type="PROSITE" id="PS50928">
    <property type="entry name" value="ABC_TM1"/>
    <property type="match status" value="2"/>
</dbReference>
<evidence type="ECO:0000256" key="3">
    <source>
        <dbReference type="ARBA" id="ARBA00016947"/>
    </source>
</evidence>